<dbReference type="InterPro" id="IPR022031">
    <property type="entry name" value="Rif1_N"/>
</dbReference>
<dbReference type="Pfam" id="PF12231">
    <property type="entry name" value="Rif1_N"/>
    <property type="match status" value="1"/>
</dbReference>
<accession>A0ABP1DX26</accession>
<keyword evidence="4" id="KW-1185">Reference proteome</keyword>
<organism evidence="3 4">
    <name type="scientific">Somion occarium</name>
    <dbReference type="NCBI Taxonomy" id="3059160"/>
    <lineage>
        <taxon>Eukaryota</taxon>
        <taxon>Fungi</taxon>
        <taxon>Dikarya</taxon>
        <taxon>Basidiomycota</taxon>
        <taxon>Agaricomycotina</taxon>
        <taxon>Agaricomycetes</taxon>
        <taxon>Polyporales</taxon>
        <taxon>Cerrenaceae</taxon>
        <taxon>Somion</taxon>
    </lineage>
</organism>
<feature type="compositionally biased region" description="Basic and acidic residues" evidence="1">
    <location>
        <begin position="1168"/>
        <end position="1202"/>
    </location>
</feature>
<dbReference type="Proteomes" id="UP001497453">
    <property type="component" value="Chromosome 7"/>
</dbReference>
<feature type="region of interest" description="Disordered" evidence="1">
    <location>
        <begin position="1004"/>
        <end position="1024"/>
    </location>
</feature>
<feature type="compositionally biased region" description="Polar residues" evidence="1">
    <location>
        <begin position="1249"/>
        <end position="1258"/>
    </location>
</feature>
<dbReference type="SUPFAM" id="SSF48371">
    <property type="entry name" value="ARM repeat"/>
    <property type="match status" value="1"/>
</dbReference>
<sequence length="1352" mass="149423">MIPYAESRSSASTQDPLSLSTYFRSPVCTLVASLEDEYHEVVSFHDVCQAYDLLCLRIQRIAEALLTHVNPVPPVLTCLQKYSSSIARCLRRDINCAFTYPLTDPPRPNRQIPDSVPLLFHNPPDDEVKVAEDASAICQHAIRLASIMFKFPALFNLFSDYDLSSVFSEILRITLSSSVPTPGEAKIRSLAMWAISEQELPTIIAKDRKSQLLSLLHKVLLGSNKLMKDTQTLSDALKLIHRLLYKHPLIFLEPLANLLESVLAQLVFPHPMVRVAAAHALGGYTLAVTTCSRSIPSSLLSRIADQISTSAQSQLKPRKLKIPSTTKTLLSYFCQITSSAEPDNCLSDAFWAYSILASFIVLSDGRIFCIPRMLKAVIDSMSGLHKHFGRGVSQTHLAVWRCLIWALLRLRHHIDEQQSKSNAEASTAQTGVSSKWTPALDFVRQDLEFGNGSALICYLMNQCPTATTEDVPDYNDIFVTSTLKVLDTMINHSHREVRNDAIAFLARLTCGLSSPHSTEWEDARIVSHALLSGSALYGYLENTSCFAVDADPRHIRPLSENEVVAHWGDLLVIWKTAMGCKIVAGEPVLLSTDLSNAWHDLLLAQSHLTQQDIHLAASPALIEDTITIISDLLATPKEHDARVMLQKVQASQLKTIHHLWIVTKHVVGSDSQGDTAAAILSSVLEREFALDDGEVKTSWSELCCELMIAQNPHLLASLQATSESQGEKEVRSRLWQIVAETYVDVEQTGDHNWERIAKLLLIPLGHSTLSEDECKLWARLLDHALQVAEHMHIYSPNALDYLVQNAVSADLFISPEVVTMLLSRLKLNEENDLPLSLFKHTNDTLCALYPPEGSPSPVLELFHALTNFLKTIALSHLVPTILQLTQGLITWIHNDCEGLDVLVFNNDIIPLYCTALERLATIPLTVSLLQHLSPFLCSAFEFIPFPGLAVRAFQPFWKTVGSGIANVDNVCPAELKTCVEAFCNVTDQNLPAGYFSDSQSQSRLSMSQSSVPDSQPAASDNNDPEYAYFLNMRSSRDNVLPGERHPSPATPIQQRMSSKNGSAALPSTASSSGNFLVPFESPVPPRQSTVDQELLQVFSPEVPAPSSLQTTGMSDLPRRVPMPQPTSSDVYWPSIPGLSCSTNLPSSPLIGLLAKKRQLGVDIPPSSGRHDNIAESDVRSEVDKEVESRDLHQAKRARETRESFNPMGTQKSEEIPVLNDQDKLGLSPDDYDTWEASVPSPEVRRIRNELTSGDTSDSAGLRRHVDRSQSVPLATGPRVQAPLRRAQTNSSQLQGSSRLQALHQAYHALREAGPELPMDEAAEALKLLHEMNGLVQQKMFTNISRQGSEDHA</sequence>
<proteinExistence type="predicted"/>
<feature type="compositionally biased region" description="Polar residues" evidence="1">
    <location>
        <begin position="1050"/>
        <end position="1070"/>
    </location>
</feature>
<dbReference type="EMBL" id="OZ037950">
    <property type="protein sequence ID" value="CAL1712300.1"/>
    <property type="molecule type" value="Genomic_DNA"/>
</dbReference>
<protein>
    <recommendedName>
        <fullName evidence="2">Telomere-associated protein Rif1 N-terminal domain-containing protein</fullName>
    </recommendedName>
</protein>
<evidence type="ECO:0000259" key="2">
    <source>
        <dbReference type="Pfam" id="PF12231"/>
    </source>
</evidence>
<feature type="region of interest" description="Disordered" evidence="1">
    <location>
        <begin position="1037"/>
        <end position="1070"/>
    </location>
</feature>
<evidence type="ECO:0000256" key="1">
    <source>
        <dbReference type="SAM" id="MobiDB-lite"/>
    </source>
</evidence>
<evidence type="ECO:0000313" key="4">
    <source>
        <dbReference type="Proteomes" id="UP001497453"/>
    </source>
</evidence>
<dbReference type="InterPro" id="IPR016024">
    <property type="entry name" value="ARM-type_fold"/>
</dbReference>
<feature type="compositionally biased region" description="Polar residues" evidence="1">
    <location>
        <begin position="1011"/>
        <end position="1021"/>
    </location>
</feature>
<evidence type="ECO:0000313" key="3">
    <source>
        <dbReference type="EMBL" id="CAL1712300.1"/>
    </source>
</evidence>
<name>A0ABP1DX26_9APHY</name>
<gene>
    <name evidence="3" type="ORF">GFSPODELE1_LOCUS8761</name>
</gene>
<feature type="region of interest" description="Disordered" evidence="1">
    <location>
        <begin position="1246"/>
        <end position="1275"/>
    </location>
</feature>
<feature type="domain" description="Telomere-associated protein Rif1 N-terminal" evidence="2">
    <location>
        <begin position="134"/>
        <end position="282"/>
    </location>
</feature>
<reference evidence="4" key="1">
    <citation type="submission" date="2024-04" db="EMBL/GenBank/DDBJ databases">
        <authorList>
            <person name="Shaw F."/>
            <person name="Minotto A."/>
        </authorList>
    </citation>
    <scope>NUCLEOTIDE SEQUENCE [LARGE SCALE GENOMIC DNA]</scope>
</reference>
<feature type="region of interest" description="Disordered" evidence="1">
    <location>
        <begin position="1163"/>
        <end position="1222"/>
    </location>
</feature>